<sequence length="170" mass="19070">MKCKCCGKERFFARQVCRMDVIVDGSNQFIDNVGKNGDVSIYDAETPYGPYTCEACGAEYDDLAAESLPTNMHKNADGKWVLNESGEEPDIIIPATFTSVWDGKTASLPTKCRVNLTKRTIFDIEPVDEEALSYVDVLDAEYVSFDDKEYPAMRADEVDPETDEVVFTYE</sequence>
<name>A0A7X2NNZ7_9CLOT</name>
<dbReference type="AlphaFoldDB" id="A0A7X2NNZ7"/>
<reference evidence="1 2" key="1">
    <citation type="submission" date="2019-08" db="EMBL/GenBank/DDBJ databases">
        <title>In-depth cultivation of the pig gut microbiome towards novel bacterial diversity and tailored functional studies.</title>
        <authorList>
            <person name="Wylensek D."/>
            <person name="Hitch T.C.A."/>
            <person name="Clavel T."/>
        </authorList>
    </citation>
    <scope>NUCLEOTIDE SEQUENCE [LARGE SCALE GENOMIC DNA]</scope>
    <source>
        <strain evidence="1 2">WCA-389-WT-23D1</strain>
    </source>
</reference>
<protein>
    <submittedName>
        <fullName evidence="1">Uncharacterized protein</fullName>
    </submittedName>
</protein>
<proteinExistence type="predicted"/>
<evidence type="ECO:0000313" key="2">
    <source>
        <dbReference type="Proteomes" id="UP000429958"/>
    </source>
</evidence>
<dbReference type="Proteomes" id="UP000429958">
    <property type="component" value="Unassembled WGS sequence"/>
</dbReference>
<keyword evidence="2" id="KW-1185">Reference proteome</keyword>
<accession>A0A7X2NNZ7</accession>
<comment type="caution">
    <text evidence="1">The sequence shown here is derived from an EMBL/GenBank/DDBJ whole genome shotgun (WGS) entry which is preliminary data.</text>
</comment>
<evidence type="ECO:0000313" key="1">
    <source>
        <dbReference type="EMBL" id="MSS38324.1"/>
    </source>
</evidence>
<dbReference type="RefSeq" id="WP_154473752.1">
    <property type="nucleotide sequence ID" value="NZ_VUMD01000022.1"/>
</dbReference>
<gene>
    <name evidence="1" type="ORF">FYJ39_17745</name>
</gene>
<dbReference type="EMBL" id="VUMD01000022">
    <property type="protein sequence ID" value="MSS38324.1"/>
    <property type="molecule type" value="Genomic_DNA"/>
</dbReference>
<organism evidence="1 2">
    <name type="scientific">Clostridium porci</name>
    <dbReference type="NCBI Taxonomy" id="2605778"/>
    <lineage>
        <taxon>Bacteria</taxon>
        <taxon>Bacillati</taxon>
        <taxon>Bacillota</taxon>
        <taxon>Clostridia</taxon>
        <taxon>Eubacteriales</taxon>
        <taxon>Clostridiaceae</taxon>
        <taxon>Clostridium</taxon>
    </lineage>
</organism>